<sequence>MRTYSFENSEIEVHFRPFGVFLWLLAGFEVRVGGRTYIPKFDTAGFNTQTNFQLRSGDKELSGVVRSLGPMWLLPRMRYVVRVDDSEIATDAQTLQRWYLSYFMWGLVFATCMLAVIGAIVVLMIVFRLVQS</sequence>
<accession>A0A518JQ69</accession>
<evidence type="ECO:0000313" key="3">
    <source>
        <dbReference type="Proteomes" id="UP000315082"/>
    </source>
</evidence>
<evidence type="ECO:0000256" key="1">
    <source>
        <dbReference type="SAM" id="Phobius"/>
    </source>
</evidence>
<keyword evidence="1" id="KW-0812">Transmembrane</keyword>
<dbReference type="EMBL" id="CP036348">
    <property type="protein sequence ID" value="QDV67690.1"/>
    <property type="molecule type" value="Genomic_DNA"/>
</dbReference>
<dbReference type="Proteomes" id="UP000315082">
    <property type="component" value="Chromosome"/>
</dbReference>
<dbReference type="KEGG" id="rcf:Poly24_13920"/>
<proteinExistence type="predicted"/>
<keyword evidence="1" id="KW-0472">Membrane</keyword>
<reference evidence="2 3" key="1">
    <citation type="submission" date="2019-02" db="EMBL/GenBank/DDBJ databases">
        <title>Deep-cultivation of Planctomycetes and their phenomic and genomic characterization uncovers novel biology.</title>
        <authorList>
            <person name="Wiegand S."/>
            <person name="Jogler M."/>
            <person name="Boedeker C."/>
            <person name="Pinto D."/>
            <person name="Vollmers J."/>
            <person name="Rivas-Marin E."/>
            <person name="Kohn T."/>
            <person name="Peeters S.H."/>
            <person name="Heuer A."/>
            <person name="Rast P."/>
            <person name="Oberbeckmann S."/>
            <person name="Bunk B."/>
            <person name="Jeske O."/>
            <person name="Meyerdierks A."/>
            <person name="Storesund J.E."/>
            <person name="Kallscheuer N."/>
            <person name="Luecker S."/>
            <person name="Lage O.M."/>
            <person name="Pohl T."/>
            <person name="Merkel B.J."/>
            <person name="Hornburger P."/>
            <person name="Mueller R.-W."/>
            <person name="Bruemmer F."/>
            <person name="Labrenz M."/>
            <person name="Spormann A.M."/>
            <person name="Op den Camp H."/>
            <person name="Overmann J."/>
            <person name="Amann R."/>
            <person name="Jetten M.S.M."/>
            <person name="Mascher T."/>
            <person name="Medema M.H."/>
            <person name="Devos D.P."/>
            <person name="Kaster A.-K."/>
            <person name="Ovreas L."/>
            <person name="Rohde M."/>
            <person name="Galperin M.Y."/>
            <person name="Jogler C."/>
        </authorList>
    </citation>
    <scope>NUCLEOTIDE SEQUENCE [LARGE SCALE GENOMIC DNA]</scope>
    <source>
        <strain evidence="2 3">Poly24</strain>
    </source>
</reference>
<organism evidence="2 3">
    <name type="scientific">Rosistilla carotiformis</name>
    <dbReference type="NCBI Taxonomy" id="2528017"/>
    <lineage>
        <taxon>Bacteria</taxon>
        <taxon>Pseudomonadati</taxon>
        <taxon>Planctomycetota</taxon>
        <taxon>Planctomycetia</taxon>
        <taxon>Pirellulales</taxon>
        <taxon>Pirellulaceae</taxon>
        <taxon>Rosistilla</taxon>
    </lineage>
</organism>
<keyword evidence="1" id="KW-1133">Transmembrane helix</keyword>
<dbReference type="AlphaFoldDB" id="A0A518JQ69"/>
<evidence type="ECO:0000313" key="2">
    <source>
        <dbReference type="EMBL" id="QDV67690.1"/>
    </source>
</evidence>
<gene>
    <name evidence="2" type="ORF">Poly24_13920</name>
</gene>
<protein>
    <submittedName>
        <fullName evidence="2">Uncharacterized protein</fullName>
    </submittedName>
</protein>
<dbReference type="OrthoDB" id="9926495at2"/>
<keyword evidence="3" id="KW-1185">Reference proteome</keyword>
<name>A0A518JQ69_9BACT</name>
<feature type="transmembrane region" description="Helical" evidence="1">
    <location>
        <begin position="102"/>
        <end position="127"/>
    </location>
</feature>